<dbReference type="SFLD" id="SFLDS00003">
    <property type="entry name" value="Haloacid_Dehalogenase"/>
    <property type="match status" value="1"/>
</dbReference>
<proteinExistence type="predicted"/>
<reference evidence="1 2" key="1">
    <citation type="submission" date="2020-04" db="EMBL/GenBank/DDBJ databases">
        <title>Paenibacillus algicola sp. nov., a novel marine bacterium producing alginate lyase.</title>
        <authorList>
            <person name="Huang H."/>
        </authorList>
    </citation>
    <scope>NUCLEOTIDE SEQUENCE [LARGE SCALE GENOMIC DNA]</scope>
    <source>
        <strain evidence="1 2">L7-75</strain>
    </source>
</reference>
<dbReference type="PANTHER" id="PTHR43434:SF22">
    <property type="entry name" value="PHOSPHOGLYCOLATE PHOSPHATASE"/>
    <property type="match status" value="1"/>
</dbReference>
<sequence>MTVLEIKGHSIPCRGLLFDKDGTLLHFMALWGGWADYILRDMEQRLAVMGAGFTVPVEKVLGTIHNPQGRVRSYDLKGPLAMATAEETNGLLAWQLYAAGVPWNEAILQVQQITNQAMFEIRSQKPAFPMPGLQNLLDACRDGGIPVAVVTSDTTDSANEHLDWMGLSSYFHAVIGRDGVKNGKPHPEMVLHACAKMGIRPEEAVVIGDSNGDMQMAKQAGCRLAVGLYQEEGPAEHLIDADLVISDYNEITIKA</sequence>
<dbReference type="AlphaFoldDB" id="A0A848M9E3"/>
<dbReference type="NCBIfam" id="TIGR01549">
    <property type="entry name" value="HAD-SF-IA-v1"/>
    <property type="match status" value="1"/>
</dbReference>
<name>A0A848M9E3_PAELE</name>
<dbReference type="Gene3D" id="1.10.150.240">
    <property type="entry name" value="Putative phosphatase, domain 2"/>
    <property type="match status" value="1"/>
</dbReference>
<evidence type="ECO:0000313" key="2">
    <source>
        <dbReference type="Proteomes" id="UP000565468"/>
    </source>
</evidence>
<organism evidence="1 2">
    <name type="scientific">Paenibacillus lemnae</name>
    <dbReference type="NCBI Taxonomy" id="1330551"/>
    <lineage>
        <taxon>Bacteria</taxon>
        <taxon>Bacillati</taxon>
        <taxon>Bacillota</taxon>
        <taxon>Bacilli</taxon>
        <taxon>Bacillales</taxon>
        <taxon>Paenibacillaceae</taxon>
        <taxon>Paenibacillus</taxon>
    </lineage>
</organism>
<dbReference type="InterPro" id="IPR050155">
    <property type="entry name" value="HAD-like_hydrolase_sf"/>
</dbReference>
<dbReference type="SFLD" id="SFLDG01129">
    <property type="entry name" value="C1.5:_HAD__Beta-PGM__Phosphata"/>
    <property type="match status" value="1"/>
</dbReference>
<comment type="caution">
    <text evidence="1">The sequence shown here is derived from an EMBL/GenBank/DDBJ whole genome shotgun (WGS) entry which is preliminary data.</text>
</comment>
<dbReference type="Proteomes" id="UP000565468">
    <property type="component" value="Unassembled WGS sequence"/>
</dbReference>
<dbReference type="InterPro" id="IPR036412">
    <property type="entry name" value="HAD-like_sf"/>
</dbReference>
<dbReference type="InterPro" id="IPR006439">
    <property type="entry name" value="HAD-SF_hydro_IA"/>
</dbReference>
<accession>A0A848M9E3</accession>
<dbReference type="GO" id="GO:0008967">
    <property type="term" value="F:phosphoglycolate phosphatase activity"/>
    <property type="evidence" value="ECO:0007669"/>
    <property type="project" value="TreeGrafter"/>
</dbReference>
<dbReference type="EMBL" id="JABBPN010000012">
    <property type="protein sequence ID" value="NMO96790.1"/>
    <property type="molecule type" value="Genomic_DNA"/>
</dbReference>
<gene>
    <name evidence="1" type="ORF">HII30_13575</name>
</gene>
<keyword evidence="2" id="KW-1185">Reference proteome</keyword>
<keyword evidence="1" id="KW-0378">Hydrolase</keyword>
<evidence type="ECO:0000313" key="1">
    <source>
        <dbReference type="EMBL" id="NMO96790.1"/>
    </source>
</evidence>
<dbReference type="InterPro" id="IPR023198">
    <property type="entry name" value="PGP-like_dom2"/>
</dbReference>
<dbReference type="GO" id="GO:0006281">
    <property type="term" value="P:DNA repair"/>
    <property type="evidence" value="ECO:0007669"/>
    <property type="project" value="TreeGrafter"/>
</dbReference>
<dbReference type="PANTHER" id="PTHR43434">
    <property type="entry name" value="PHOSPHOGLYCOLATE PHOSPHATASE"/>
    <property type="match status" value="1"/>
</dbReference>
<dbReference type="Pfam" id="PF00702">
    <property type="entry name" value="Hydrolase"/>
    <property type="match status" value="1"/>
</dbReference>
<protein>
    <submittedName>
        <fullName evidence="1">HAD family hydrolase</fullName>
    </submittedName>
</protein>
<dbReference type="NCBIfam" id="TIGR01509">
    <property type="entry name" value="HAD-SF-IA-v3"/>
    <property type="match status" value="1"/>
</dbReference>
<dbReference type="SUPFAM" id="SSF56784">
    <property type="entry name" value="HAD-like"/>
    <property type="match status" value="1"/>
</dbReference>
<dbReference type="RefSeq" id="WP_169505581.1">
    <property type="nucleotide sequence ID" value="NZ_JABBPN010000012.1"/>
</dbReference>
<dbReference type="PRINTS" id="PR00413">
    <property type="entry name" value="HADHALOGNASE"/>
</dbReference>
<dbReference type="Gene3D" id="3.40.50.1000">
    <property type="entry name" value="HAD superfamily/HAD-like"/>
    <property type="match status" value="1"/>
</dbReference>
<dbReference type="InterPro" id="IPR023214">
    <property type="entry name" value="HAD_sf"/>
</dbReference>